<accession>A0ABW6WY55</accession>
<protein>
    <submittedName>
        <fullName evidence="2">Uncharacterized protein</fullName>
    </submittedName>
</protein>
<sequence>MTISRTFRIVPRHRTSAHPRRDQTSRARRDAERINVLWATGVWPVIWL</sequence>
<evidence type="ECO:0000313" key="3">
    <source>
        <dbReference type="Proteomes" id="UP001602245"/>
    </source>
</evidence>
<feature type="region of interest" description="Disordered" evidence="1">
    <location>
        <begin position="1"/>
        <end position="27"/>
    </location>
</feature>
<comment type="caution">
    <text evidence="2">The sequence shown here is derived from an EMBL/GenBank/DDBJ whole genome shotgun (WGS) entry which is preliminary data.</text>
</comment>
<proteinExistence type="predicted"/>
<evidence type="ECO:0000256" key="1">
    <source>
        <dbReference type="SAM" id="MobiDB-lite"/>
    </source>
</evidence>
<name>A0ABW6WY55_9ACTN</name>
<evidence type="ECO:0000313" key="2">
    <source>
        <dbReference type="EMBL" id="MFF5297555.1"/>
    </source>
</evidence>
<organism evidence="2 3">
    <name type="scientific">Paractinoplanes globisporus</name>
    <dbReference type="NCBI Taxonomy" id="113565"/>
    <lineage>
        <taxon>Bacteria</taxon>
        <taxon>Bacillati</taxon>
        <taxon>Actinomycetota</taxon>
        <taxon>Actinomycetes</taxon>
        <taxon>Micromonosporales</taxon>
        <taxon>Micromonosporaceae</taxon>
        <taxon>Paractinoplanes</taxon>
    </lineage>
</organism>
<reference evidence="2 3" key="1">
    <citation type="submission" date="2024-10" db="EMBL/GenBank/DDBJ databases">
        <title>The Natural Products Discovery Center: Release of the First 8490 Sequenced Strains for Exploring Actinobacteria Biosynthetic Diversity.</title>
        <authorList>
            <person name="Kalkreuter E."/>
            <person name="Kautsar S.A."/>
            <person name="Yang D."/>
            <person name="Bader C.D."/>
            <person name="Teijaro C.N."/>
            <person name="Fluegel L."/>
            <person name="Davis C.M."/>
            <person name="Simpson J.R."/>
            <person name="Lauterbach L."/>
            <person name="Steele A.D."/>
            <person name="Gui C."/>
            <person name="Meng S."/>
            <person name="Li G."/>
            <person name="Viehrig K."/>
            <person name="Ye F."/>
            <person name="Su P."/>
            <person name="Kiefer A.F."/>
            <person name="Nichols A."/>
            <person name="Cepeda A.J."/>
            <person name="Yan W."/>
            <person name="Fan B."/>
            <person name="Jiang Y."/>
            <person name="Adhikari A."/>
            <person name="Zheng C.-J."/>
            <person name="Schuster L."/>
            <person name="Cowan T.M."/>
            <person name="Smanski M.J."/>
            <person name="Chevrette M.G."/>
            <person name="De Carvalho L.P.S."/>
            <person name="Shen B."/>
        </authorList>
    </citation>
    <scope>NUCLEOTIDE SEQUENCE [LARGE SCALE GENOMIC DNA]</scope>
    <source>
        <strain evidence="2 3">NPDC000087</strain>
    </source>
</reference>
<dbReference type="EMBL" id="JBIAZU010000012">
    <property type="protein sequence ID" value="MFF5297555.1"/>
    <property type="molecule type" value="Genomic_DNA"/>
</dbReference>
<dbReference type="Proteomes" id="UP001602245">
    <property type="component" value="Unassembled WGS sequence"/>
</dbReference>
<keyword evidence="3" id="KW-1185">Reference proteome</keyword>
<gene>
    <name evidence="2" type="ORF">ACFY35_49680</name>
</gene>
<dbReference type="RefSeq" id="WP_020513950.1">
    <property type="nucleotide sequence ID" value="NZ_JBIAZU010000012.1"/>
</dbReference>